<gene>
    <name evidence="1" type="ORF">P4H66_13200</name>
</gene>
<dbReference type="RefSeq" id="WP_326088567.1">
    <property type="nucleotide sequence ID" value="NZ_JARLKZ010000008.1"/>
</dbReference>
<keyword evidence="2" id="KW-1185">Reference proteome</keyword>
<evidence type="ECO:0000313" key="1">
    <source>
        <dbReference type="EMBL" id="MEC0240807.1"/>
    </source>
</evidence>
<dbReference type="EMBL" id="JARLKZ010000008">
    <property type="protein sequence ID" value="MEC0240807.1"/>
    <property type="molecule type" value="Genomic_DNA"/>
</dbReference>
<dbReference type="Proteomes" id="UP001344632">
    <property type="component" value="Unassembled WGS sequence"/>
</dbReference>
<accession>A0ABU6GNX9</accession>
<evidence type="ECO:0000313" key="2">
    <source>
        <dbReference type="Proteomes" id="UP001344632"/>
    </source>
</evidence>
<protein>
    <submittedName>
        <fullName evidence="1">Uncharacterized protein</fullName>
    </submittedName>
</protein>
<sequence>MQYKKRLGIQKDTAPIVIIGRQLSESRLKGLYTLGNAFVSPLAARAQGRRDMLQISWDRAGKLMKNAIEGPFDPSHKDEGDIPQGRRNQLAYCAIVRGIGKKAVAFIQRDSLQGIS</sequence>
<proteinExistence type="predicted"/>
<comment type="caution">
    <text evidence="1">The sequence shown here is derived from an EMBL/GenBank/DDBJ whole genome shotgun (WGS) entry which is preliminary data.</text>
</comment>
<organism evidence="1 2">
    <name type="scientific">Paenibacillus dokdonensis</name>
    <dbReference type="NCBI Taxonomy" id="2567944"/>
    <lineage>
        <taxon>Bacteria</taxon>
        <taxon>Bacillati</taxon>
        <taxon>Bacillota</taxon>
        <taxon>Bacilli</taxon>
        <taxon>Bacillales</taxon>
        <taxon>Paenibacillaceae</taxon>
        <taxon>Paenibacillus</taxon>
    </lineage>
</organism>
<reference evidence="1 2" key="1">
    <citation type="submission" date="2023-03" db="EMBL/GenBank/DDBJ databases">
        <title>Bacillus Genome Sequencing.</title>
        <authorList>
            <person name="Dunlap C."/>
        </authorList>
    </citation>
    <scope>NUCLEOTIDE SEQUENCE [LARGE SCALE GENOMIC DNA]</scope>
    <source>
        <strain evidence="1 2">BD-525</strain>
    </source>
</reference>
<name>A0ABU6GNX9_9BACL</name>